<organism evidence="5 6">
    <name type="scientific">Polyplosphaeria fusca</name>
    <dbReference type="NCBI Taxonomy" id="682080"/>
    <lineage>
        <taxon>Eukaryota</taxon>
        <taxon>Fungi</taxon>
        <taxon>Dikarya</taxon>
        <taxon>Ascomycota</taxon>
        <taxon>Pezizomycotina</taxon>
        <taxon>Dothideomycetes</taxon>
        <taxon>Pleosporomycetidae</taxon>
        <taxon>Pleosporales</taxon>
        <taxon>Tetraplosphaeriaceae</taxon>
        <taxon>Polyplosphaeria</taxon>
    </lineage>
</organism>
<dbReference type="AlphaFoldDB" id="A0A9P4QKL4"/>
<proteinExistence type="inferred from homology"/>
<evidence type="ECO:0000313" key="6">
    <source>
        <dbReference type="Proteomes" id="UP000799444"/>
    </source>
</evidence>
<evidence type="ECO:0000256" key="3">
    <source>
        <dbReference type="ARBA" id="ARBA00023002"/>
    </source>
</evidence>
<dbReference type="Proteomes" id="UP000799444">
    <property type="component" value="Unassembled WGS sequence"/>
</dbReference>
<keyword evidence="3" id="KW-0560">Oxidoreductase</keyword>
<dbReference type="Pfam" id="PF07992">
    <property type="entry name" value="Pyr_redox_2"/>
    <property type="match status" value="1"/>
</dbReference>
<dbReference type="GO" id="GO:0016491">
    <property type="term" value="F:oxidoreductase activity"/>
    <property type="evidence" value="ECO:0007669"/>
    <property type="project" value="UniProtKB-KW"/>
</dbReference>
<sequence>MPHRDADPAATSPSPITDVLIIGGSHAGLSAALTLYRALHTCVIFDSNKPRNNYGTATRLTPTWEHQDPESLKNAARKELKAAGYVRFVDAEVQRIEKTDDGLFKATDGSGVEWLGRKVIMATGSKDIFPKIPGYDALYARGIFQCMFQFGFEQRGCESAGLLAVDGLANVFHSTMLADDGNKFADKMTIYTNSNPALCKEISAALQTPDIVLDDRKIKALAKGVAGSEVVIQFEDGTEKREAFIVHRPDTELDMTLVDQLGLKVSDRGDIEVAPPFMQTNVPGVFAAGDCSTPAKIIPSAIASGAYAACGLARELPNRVTRVAS</sequence>
<keyword evidence="2" id="KW-0285">Flavoprotein</keyword>
<dbReference type="GO" id="GO:0097237">
    <property type="term" value="P:cellular response to toxic substance"/>
    <property type="evidence" value="ECO:0007669"/>
    <property type="project" value="UniProtKB-ARBA"/>
</dbReference>
<dbReference type="PANTHER" id="PTHR48105">
    <property type="entry name" value="THIOREDOXIN REDUCTASE 1-RELATED-RELATED"/>
    <property type="match status" value="1"/>
</dbReference>
<dbReference type="PRINTS" id="PR00469">
    <property type="entry name" value="PNDRDTASEII"/>
</dbReference>
<comment type="caution">
    <text evidence="5">The sequence shown here is derived from an EMBL/GenBank/DDBJ whole genome shotgun (WGS) entry which is preliminary data.</text>
</comment>
<dbReference type="Gene3D" id="3.50.50.60">
    <property type="entry name" value="FAD/NAD(P)-binding domain"/>
    <property type="match status" value="2"/>
</dbReference>
<dbReference type="SUPFAM" id="SSF51905">
    <property type="entry name" value="FAD/NAD(P)-binding domain"/>
    <property type="match status" value="1"/>
</dbReference>
<dbReference type="InterPro" id="IPR036188">
    <property type="entry name" value="FAD/NAD-bd_sf"/>
</dbReference>
<keyword evidence="6" id="KW-1185">Reference proteome</keyword>
<accession>A0A9P4QKL4</accession>
<dbReference type="OrthoDB" id="10260355at2759"/>
<dbReference type="PRINTS" id="PR00368">
    <property type="entry name" value="FADPNR"/>
</dbReference>
<feature type="domain" description="FAD/NAD(P)-binding" evidence="4">
    <location>
        <begin position="18"/>
        <end position="304"/>
    </location>
</feature>
<evidence type="ECO:0000313" key="5">
    <source>
        <dbReference type="EMBL" id="KAF2729062.1"/>
    </source>
</evidence>
<evidence type="ECO:0000256" key="1">
    <source>
        <dbReference type="ARBA" id="ARBA00009333"/>
    </source>
</evidence>
<gene>
    <name evidence="5" type="ORF">EJ04DRAFT_476268</name>
</gene>
<protein>
    <submittedName>
        <fullName evidence="5">FAD/NAD(P)-binding domain-containing protein</fullName>
    </submittedName>
</protein>
<evidence type="ECO:0000256" key="2">
    <source>
        <dbReference type="ARBA" id="ARBA00022630"/>
    </source>
</evidence>
<comment type="similarity">
    <text evidence="1">Belongs to the class-II pyridine nucleotide-disulfide oxidoreductase family.</text>
</comment>
<evidence type="ECO:0000259" key="4">
    <source>
        <dbReference type="Pfam" id="PF07992"/>
    </source>
</evidence>
<dbReference type="InterPro" id="IPR050097">
    <property type="entry name" value="Ferredoxin-NADP_redctase_2"/>
</dbReference>
<name>A0A9P4QKL4_9PLEO</name>
<reference evidence="5" key="1">
    <citation type="journal article" date="2020" name="Stud. Mycol.">
        <title>101 Dothideomycetes genomes: a test case for predicting lifestyles and emergence of pathogens.</title>
        <authorList>
            <person name="Haridas S."/>
            <person name="Albert R."/>
            <person name="Binder M."/>
            <person name="Bloem J."/>
            <person name="Labutti K."/>
            <person name="Salamov A."/>
            <person name="Andreopoulos B."/>
            <person name="Baker S."/>
            <person name="Barry K."/>
            <person name="Bills G."/>
            <person name="Bluhm B."/>
            <person name="Cannon C."/>
            <person name="Castanera R."/>
            <person name="Culley D."/>
            <person name="Daum C."/>
            <person name="Ezra D."/>
            <person name="Gonzalez J."/>
            <person name="Henrissat B."/>
            <person name="Kuo A."/>
            <person name="Liang C."/>
            <person name="Lipzen A."/>
            <person name="Lutzoni F."/>
            <person name="Magnuson J."/>
            <person name="Mondo S."/>
            <person name="Nolan M."/>
            <person name="Ohm R."/>
            <person name="Pangilinan J."/>
            <person name="Park H.-J."/>
            <person name="Ramirez L."/>
            <person name="Alfaro M."/>
            <person name="Sun H."/>
            <person name="Tritt A."/>
            <person name="Yoshinaga Y."/>
            <person name="Zwiers L.-H."/>
            <person name="Turgeon B."/>
            <person name="Goodwin S."/>
            <person name="Spatafora J."/>
            <person name="Crous P."/>
            <person name="Grigoriev I."/>
        </authorList>
    </citation>
    <scope>NUCLEOTIDE SEQUENCE</scope>
    <source>
        <strain evidence="5">CBS 125425</strain>
    </source>
</reference>
<dbReference type="EMBL" id="ML996257">
    <property type="protein sequence ID" value="KAF2729062.1"/>
    <property type="molecule type" value="Genomic_DNA"/>
</dbReference>
<dbReference type="InterPro" id="IPR023753">
    <property type="entry name" value="FAD/NAD-binding_dom"/>
</dbReference>